<reference evidence="2" key="1">
    <citation type="journal article" date="2021" name="Proc. Natl. Acad. Sci. U.S.A.">
        <title>A Catalog of Tens of Thousands of Viruses from Human Metagenomes Reveals Hidden Associations with Chronic Diseases.</title>
        <authorList>
            <person name="Tisza M.J."/>
            <person name="Buck C.B."/>
        </authorList>
    </citation>
    <scope>NUCLEOTIDE SEQUENCE</scope>
    <source>
        <strain evidence="2">CtKm44</strain>
    </source>
</reference>
<dbReference type="EMBL" id="BK014735">
    <property type="protein sequence ID" value="DAD73389.1"/>
    <property type="molecule type" value="Genomic_DNA"/>
</dbReference>
<name>A0A8S5LTP3_9CAUD</name>
<evidence type="ECO:0000256" key="1">
    <source>
        <dbReference type="SAM" id="Coils"/>
    </source>
</evidence>
<accession>A0A8S5LTP3</accession>
<organism evidence="2">
    <name type="scientific">Siphoviridae sp. ctKm44</name>
    <dbReference type="NCBI Taxonomy" id="2826245"/>
    <lineage>
        <taxon>Viruses</taxon>
        <taxon>Duplodnaviria</taxon>
        <taxon>Heunggongvirae</taxon>
        <taxon>Uroviricota</taxon>
        <taxon>Caudoviricetes</taxon>
    </lineage>
</organism>
<evidence type="ECO:0000313" key="2">
    <source>
        <dbReference type="EMBL" id="DAD73389.1"/>
    </source>
</evidence>
<protein>
    <submittedName>
        <fullName evidence="2">Uncharacterized protein</fullName>
    </submittedName>
</protein>
<feature type="coiled-coil region" evidence="1">
    <location>
        <begin position="41"/>
        <end position="70"/>
    </location>
</feature>
<proteinExistence type="predicted"/>
<sequence length="367" mass="42480">MKPLVKVLLGVAGAAGVGYGAYRIYKWWKEEEELEADGLSYDELVAQAEAKQLEEDAKEREARMIENEKHLRELEGLPDDGLDWFKTEDGFIRRNLSPYEINFGPDYDPLTEEIIHEMDLDGLTNEYVQKLDVDKTRFYNYREADRPIRDILESVEDMARQIKTLKGAEMEHDRLIYDKNSTEAYDYYKALVLDRYGITDRNLRRDLIALFSWEFLPSKTKVGDWGRREDIIARRIEYFTFGNTYIDFASVAEAILEYADRLSTDTGDVGTVQEFAGWIVDTLGLDFESDIDPVIHDTLVSYIEHDRGSKSANDDGTYGLFHISKKDYDNAESLYRECGIAIGDILEGKLEPELFVYDMEEDDEDDE</sequence>
<keyword evidence="1" id="KW-0175">Coiled coil</keyword>